<evidence type="ECO:0000256" key="1">
    <source>
        <dbReference type="SAM" id="MobiDB-lite"/>
    </source>
</evidence>
<keyword evidence="3" id="KW-1185">Reference proteome</keyword>
<sequence length="69" mass="7770">MAEDYDGRNVADVMAEDEVVNVAQKLHDGRSPVRADHAGDRTMAEGGDDYYEDYYYENNAGRTNGQQPR</sequence>
<dbReference type="Proteomes" id="UP000192578">
    <property type="component" value="Unassembled WGS sequence"/>
</dbReference>
<evidence type="ECO:0000313" key="3">
    <source>
        <dbReference type="Proteomes" id="UP000192578"/>
    </source>
</evidence>
<organism evidence="2 3">
    <name type="scientific">Hypsibius exemplaris</name>
    <name type="common">Freshwater tardigrade</name>
    <dbReference type="NCBI Taxonomy" id="2072580"/>
    <lineage>
        <taxon>Eukaryota</taxon>
        <taxon>Metazoa</taxon>
        <taxon>Ecdysozoa</taxon>
        <taxon>Tardigrada</taxon>
        <taxon>Eutardigrada</taxon>
        <taxon>Parachela</taxon>
        <taxon>Hypsibioidea</taxon>
        <taxon>Hypsibiidae</taxon>
        <taxon>Hypsibius</taxon>
    </lineage>
</organism>
<evidence type="ECO:0000313" key="2">
    <source>
        <dbReference type="EMBL" id="OWA54263.1"/>
    </source>
</evidence>
<dbReference type="EMBL" id="MTYJ01000386">
    <property type="protein sequence ID" value="OWA54263.1"/>
    <property type="molecule type" value="Genomic_DNA"/>
</dbReference>
<reference evidence="3" key="1">
    <citation type="submission" date="2017-01" db="EMBL/GenBank/DDBJ databases">
        <title>Comparative genomics of anhydrobiosis in the tardigrade Hypsibius dujardini.</title>
        <authorList>
            <person name="Yoshida Y."/>
            <person name="Koutsovoulos G."/>
            <person name="Laetsch D."/>
            <person name="Stevens L."/>
            <person name="Kumar S."/>
            <person name="Horikawa D."/>
            <person name="Ishino K."/>
            <person name="Komine S."/>
            <person name="Tomita M."/>
            <person name="Blaxter M."/>
            <person name="Arakawa K."/>
        </authorList>
    </citation>
    <scope>NUCLEOTIDE SEQUENCE [LARGE SCALE GENOMIC DNA]</scope>
    <source>
        <strain evidence="3">Z151</strain>
    </source>
</reference>
<dbReference type="AlphaFoldDB" id="A0A9X6NKE3"/>
<gene>
    <name evidence="2" type="ORF">BV898_18673</name>
</gene>
<feature type="region of interest" description="Disordered" evidence="1">
    <location>
        <begin position="27"/>
        <end position="47"/>
    </location>
</feature>
<feature type="compositionally biased region" description="Basic and acidic residues" evidence="1">
    <location>
        <begin position="27"/>
        <end position="43"/>
    </location>
</feature>
<proteinExistence type="predicted"/>
<name>A0A9X6NKE3_HYPEX</name>
<comment type="caution">
    <text evidence="2">The sequence shown here is derived from an EMBL/GenBank/DDBJ whole genome shotgun (WGS) entry which is preliminary data.</text>
</comment>
<accession>A0A9X6NKE3</accession>
<protein>
    <submittedName>
        <fullName evidence="2">Uncharacterized protein</fullName>
    </submittedName>
</protein>